<gene>
    <name evidence="2" type="ORF">MGN01_10310</name>
</gene>
<sequence length="111" mass="11545">MKVSVCALVLSLLASAVAAQDKPLVIPQVEGAKQGRVIGRAIACGVPQERTGAAIAVNRQRMLAAVGAAFTEDRYLPALNDATSFEASLPKPSEAACAKAVTEFEALERAH</sequence>
<keyword evidence="1" id="KW-0732">Signal</keyword>
<protein>
    <recommendedName>
        <fullName evidence="4">Lipoprotein</fullName>
    </recommendedName>
</protein>
<organism evidence="2 3">
    <name type="scientific">Methylobacterium gnaphalii</name>
    <dbReference type="NCBI Taxonomy" id="1010610"/>
    <lineage>
        <taxon>Bacteria</taxon>
        <taxon>Pseudomonadati</taxon>
        <taxon>Pseudomonadota</taxon>
        <taxon>Alphaproteobacteria</taxon>
        <taxon>Hyphomicrobiales</taxon>
        <taxon>Methylobacteriaceae</taxon>
        <taxon>Methylobacterium</taxon>
    </lineage>
</organism>
<reference evidence="2 3" key="1">
    <citation type="submission" date="2019-07" db="EMBL/GenBank/DDBJ databases">
        <title>Whole genome shotgun sequence of Methylobacterium gnaphalii NBRC 107716.</title>
        <authorList>
            <person name="Hosoyama A."/>
            <person name="Uohara A."/>
            <person name="Ohji S."/>
            <person name="Ichikawa N."/>
        </authorList>
    </citation>
    <scope>NUCLEOTIDE SEQUENCE [LARGE SCALE GENOMIC DNA]</scope>
    <source>
        <strain evidence="2 3">NBRC 107716</strain>
    </source>
</reference>
<dbReference type="Proteomes" id="UP000321750">
    <property type="component" value="Unassembled WGS sequence"/>
</dbReference>
<feature type="signal peptide" evidence="1">
    <location>
        <begin position="1"/>
        <end position="18"/>
    </location>
</feature>
<evidence type="ECO:0000313" key="2">
    <source>
        <dbReference type="EMBL" id="GEP09186.1"/>
    </source>
</evidence>
<feature type="chain" id="PRO_5021970744" description="Lipoprotein" evidence="1">
    <location>
        <begin position="19"/>
        <end position="111"/>
    </location>
</feature>
<dbReference type="RefSeq" id="WP_147045508.1">
    <property type="nucleotide sequence ID" value="NZ_BJZV01000004.1"/>
</dbReference>
<dbReference type="EMBL" id="BJZV01000004">
    <property type="protein sequence ID" value="GEP09186.1"/>
    <property type="molecule type" value="Genomic_DNA"/>
</dbReference>
<keyword evidence="3" id="KW-1185">Reference proteome</keyword>
<evidence type="ECO:0008006" key="4">
    <source>
        <dbReference type="Google" id="ProtNLM"/>
    </source>
</evidence>
<evidence type="ECO:0000313" key="3">
    <source>
        <dbReference type="Proteomes" id="UP000321750"/>
    </source>
</evidence>
<comment type="caution">
    <text evidence="2">The sequence shown here is derived from an EMBL/GenBank/DDBJ whole genome shotgun (WGS) entry which is preliminary data.</text>
</comment>
<evidence type="ECO:0000256" key="1">
    <source>
        <dbReference type="SAM" id="SignalP"/>
    </source>
</evidence>
<name>A0A512JGX9_9HYPH</name>
<dbReference type="AlphaFoldDB" id="A0A512JGX9"/>
<proteinExistence type="predicted"/>
<accession>A0A512JGX9</accession>
<dbReference type="OrthoDB" id="7996784at2"/>